<feature type="compositionally biased region" description="Polar residues" evidence="1">
    <location>
        <begin position="112"/>
        <end position="132"/>
    </location>
</feature>
<accession>A0A423T0A6</accession>
<dbReference type="PRINTS" id="PR01217">
    <property type="entry name" value="PRICHEXTENSN"/>
</dbReference>
<sequence length="439" mass="47017">MHFGQGRQRSPLNFIALQRSRVVAEGACFPLMNKLCINSVFSFAIKGNSIPASQRVAALVNVSMRFDRILFDDLHIEVRIPSSPLEYSERTSSASAFKGIHGRQGLRRETKTNVQRVLSSSHRGSEGGSAQSKGFACAREGSACPSVCRPQVATPQFTREAPPTRWTYKQMKSFEIGRYDEPFLTPHSVPHPSHNHLQPSTSSLPFPSHSPPSFPLSSPSHPSFPLTLSLSLHPSSPLTLSLPFLPLPSPSPSPFLPIHSPPTPSPFPLSLPSPLSLPPHPSFPLTLSSTPLSLPTPPLLTLPPPLSSPIPLLSPPLTPLFLPPTPLSLLPHFPHSTLSPLPLPAYSLLPSTFLPTFPFLPHSPTPLSLPHSPLPPPSPSFSLTLSSTPLSLPTSPPLPPPLPSPFPLSLPPHPPSHSLSSPLPSSSPTPLSPSPSQAS</sequence>
<feature type="region of interest" description="Disordered" evidence="1">
    <location>
        <begin position="99"/>
        <end position="133"/>
    </location>
</feature>
<name>A0A423T0A6_PENVA</name>
<reference evidence="2 3" key="2">
    <citation type="submission" date="2019-01" db="EMBL/GenBank/DDBJ databases">
        <title>The decoding of complex shrimp genome reveals the adaptation for benthos swimmer, frequently molting mechanism and breeding impact on genome.</title>
        <authorList>
            <person name="Sun Y."/>
            <person name="Gao Y."/>
            <person name="Yu Y."/>
        </authorList>
    </citation>
    <scope>NUCLEOTIDE SEQUENCE [LARGE SCALE GENOMIC DNA]</scope>
    <source>
        <tissue evidence="2">Muscle</tissue>
    </source>
</reference>
<evidence type="ECO:0000313" key="2">
    <source>
        <dbReference type="EMBL" id="ROT69930.1"/>
    </source>
</evidence>
<dbReference type="Proteomes" id="UP000283509">
    <property type="component" value="Unassembled WGS sequence"/>
</dbReference>
<evidence type="ECO:0000313" key="3">
    <source>
        <dbReference type="Proteomes" id="UP000283509"/>
    </source>
</evidence>
<dbReference type="AlphaFoldDB" id="A0A423T0A6"/>
<evidence type="ECO:0000256" key="1">
    <source>
        <dbReference type="SAM" id="MobiDB-lite"/>
    </source>
</evidence>
<feature type="compositionally biased region" description="Pro residues" evidence="1">
    <location>
        <begin position="394"/>
        <end position="415"/>
    </location>
</feature>
<dbReference type="EMBL" id="QCYY01002498">
    <property type="protein sequence ID" value="ROT69930.1"/>
    <property type="molecule type" value="Genomic_DNA"/>
</dbReference>
<proteinExistence type="predicted"/>
<feature type="region of interest" description="Disordered" evidence="1">
    <location>
        <begin position="185"/>
        <end position="218"/>
    </location>
</feature>
<feature type="compositionally biased region" description="Low complexity" evidence="1">
    <location>
        <begin position="380"/>
        <end position="393"/>
    </location>
</feature>
<protein>
    <submittedName>
        <fullName evidence="2">Uncharacterized protein</fullName>
    </submittedName>
</protein>
<feature type="region of interest" description="Disordered" evidence="1">
    <location>
        <begin position="368"/>
        <end position="439"/>
    </location>
</feature>
<comment type="caution">
    <text evidence="2">The sequence shown here is derived from an EMBL/GenBank/DDBJ whole genome shotgun (WGS) entry which is preliminary data.</text>
</comment>
<organism evidence="2 3">
    <name type="scientific">Penaeus vannamei</name>
    <name type="common">Whiteleg shrimp</name>
    <name type="synonym">Litopenaeus vannamei</name>
    <dbReference type="NCBI Taxonomy" id="6689"/>
    <lineage>
        <taxon>Eukaryota</taxon>
        <taxon>Metazoa</taxon>
        <taxon>Ecdysozoa</taxon>
        <taxon>Arthropoda</taxon>
        <taxon>Crustacea</taxon>
        <taxon>Multicrustacea</taxon>
        <taxon>Malacostraca</taxon>
        <taxon>Eumalacostraca</taxon>
        <taxon>Eucarida</taxon>
        <taxon>Decapoda</taxon>
        <taxon>Dendrobranchiata</taxon>
        <taxon>Penaeoidea</taxon>
        <taxon>Penaeidae</taxon>
        <taxon>Penaeus</taxon>
    </lineage>
</organism>
<keyword evidence="3" id="KW-1185">Reference proteome</keyword>
<reference evidence="2 3" key="1">
    <citation type="submission" date="2018-04" db="EMBL/GenBank/DDBJ databases">
        <authorList>
            <person name="Zhang X."/>
            <person name="Yuan J."/>
            <person name="Li F."/>
            <person name="Xiang J."/>
        </authorList>
    </citation>
    <scope>NUCLEOTIDE SEQUENCE [LARGE SCALE GENOMIC DNA]</scope>
    <source>
        <tissue evidence="2">Muscle</tissue>
    </source>
</reference>
<gene>
    <name evidence="2" type="ORF">C7M84_011838</name>
</gene>